<protein>
    <submittedName>
        <fullName evidence="2">Uncharacterized protein</fullName>
    </submittedName>
</protein>
<proteinExistence type="predicted"/>
<dbReference type="Gramene" id="PRQ56433">
    <property type="protein sequence ID" value="PRQ56433"/>
    <property type="gene ID" value="RchiOBHm_Chr1g0336371"/>
</dbReference>
<organism evidence="2 3">
    <name type="scientific">Rosa chinensis</name>
    <name type="common">China rose</name>
    <dbReference type="NCBI Taxonomy" id="74649"/>
    <lineage>
        <taxon>Eukaryota</taxon>
        <taxon>Viridiplantae</taxon>
        <taxon>Streptophyta</taxon>
        <taxon>Embryophyta</taxon>
        <taxon>Tracheophyta</taxon>
        <taxon>Spermatophyta</taxon>
        <taxon>Magnoliopsida</taxon>
        <taxon>eudicotyledons</taxon>
        <taxon>Gunneridae</taxon>
        <taxon>Pentapetalae</taxon>
        <taxon>rosids</taxon>
        <taxon>fabids</taxon>
        <taxon>Rosales</taxon>
        <taxon>Rosaceae</taxon>
        <taxon>Rosoideae</taxon>
        <taxon>Rosoideae incertae sedis</taxon>
        <taxon>Rosa</taxon>
    </lineage>
</organism>
<sequence length="46" mass="5120">MRNPSFPIKLLNTGGAPKRKTPNKLICLSSASPPNFNREAQNYFLS</sequence>
<dbReference type="AlphaFoldDB" id="A0A2P6SCM5"/>
<name>A0A2P6SCM5_ROSCH</name>
<keyword evidence="3" id="KW-1185">Reference proteome</keyword>
<evidence type="ECO:0000313" key="3">
    <source>
        <dbReference type="Proteomes" id="UP000238479"/>
    </source>
</evidence>
<feature type="region of interest" description="Disordered" evidence="1">
    <location>
        <begin position="1"/>
        <end position="21"/>
    </location>
</feature>
<dbReference type="Proteomes" id="UP000238479">
    <property type="component" value="Chromosome 1"/>
</dbReference>
<accession>A0A2P6SCM5</accession>
<comment type="caution">
    <text evidence="2">The sequence shown here is derived from an EMBL/GenBank/DDBJ whole genome shotgun (WGS) entry which is preliminary data.</text>
</comment>
<reference evidence="2 3" key="1">
    <citation type="journal article" date="2018" name="Nat. Genet.">
        <title>The Rosa genome provides new insights in the design of modern roses.</title>
        <authorList>
            <person name="Bendahmane M."/>
        </authorList>
    </citation>
    <scope>NUCLEOTIDE SEQUENCE [LARGE SCALE GENOMIC DNA]</scope>
    <source>
        <strain evidence="3">cv. Old Blush</strain>
    </source>
</reference>
<evidence type="ECO:0000313" key="2">
    <source>
        <dbReference type="EMBL" id="PRQ56433.1"/>
    </source>
</evidence>
<gene>
    <name evidence="2" type="ORF">RchiOBHm_Chr1g0336371</name>
</gene>
<evidence type="ECO:0000256" key="1">
    <source>
        <dbReference type="SAM" id="MobiDB-lite"/>
    </source>
</evidence>
<dbReference type="EMBL" id="PDCK01000039">
    <property type="protein sequence ID" value="PRQ56433.1"/>
    <property type="molecule type" value="Genomic_DNA"/>
</dbReference>